<evidence type="ECO:0000313" key="2">
    <source>
        <dbReference type="Proteomes" id="UP001374599"/>
    </source>
</evidence>
<evidence type="ECO:0000313" key="1">
    <source>
        <dbReference type="EMBL" id="GMQ64356.1"/>
    </source>
</evidence>
<organism evidence="1 2">
    <name type="scientific">Vallitalea maricola</name>
    <dbReference type="NCBI Taxonomy" id="3074433"/>
    <lineage>
        <taxon>Bacteria</taxon>
        <taxon>Bacillati</taxon>
        <taxon>Bacillota</taxon>
        <taxon>Clostridia</taxon>
        <taxon>Lachnospirales</taxon>
        <taxon>Vallitaleaceae</taxon>
        <taxon>Vallitalea</taxon>
    </lineage>
</organism>
<name>A0ACB5UPF2_9FIRM</name>
<sequence>MNNNMPEQILKIINNLRNYYTIKETIKLDEKYLKESPLNGVSYDGVKTSATNKMYSVTEDLAQRRLDKENRIRVYQDIIMQIDAALTILSDIERQIITYRDIEQYTWMQVEYHVKLSESQCKRVRKRALAKMQEYIYNERYDFDTKSTQLSLGL</sequence>
<keyword evidence="2" id="KW-1185">Reference proteome</keyword>
<proteinExistence type="predicted"/>
<comment type="caution">
    <text evidence="1">The sequence shown here is derived from an EMBL/GenBank/DDBJ whole genome shotgun (WGS) entry which is preliminary data.</text>
</comment>
<protein>
    <submittedName>
        <fullName evidence="1">Sigma factor-like helix-turn-helix DNA-binding protein</fullName>
    </submittedName>
</protein>
<dbReference type="Proteomes" id="UP001374599">
    <property type="component" value="Unassembled WGS sequence"/>
</dbReference>
<accession>A0ACB5UPF2</accession>
<reference evidence="1" key="1">
    <citation type="submission" date="2023-09" db="EMBL/GenBank/DDBJ databases">
        <title>Vallitalea sediminicola and Vallitalea maricola sp. nov., anaerobic bacteria isolated from marine sediment.</title>
        <authorList>
            <person name="Hirano S."/>
            <person name="Maeda A."/>
            <person name="Terahara T."/>
            <person name="Mori K."/>
            <person name="Hamada M."/>
            <person name="Matsumoto R."/>
            <person name="Kobayashi T."/>
        </authorList>
    </citation>
    <scope>NUCLEOTIDE SEQUENCE</scope>
    <source>
        <strain evidence="1">AN17-2</strain>
    </source>
</reference>
<dbReference type="EMBL" id="BTPU01000067">
    <property type="protein sequence ID" value="GMQ64356.1"/>
    <property type="molecule type" value="Genomic_DNA"/>
</dbReference>
<gene>
    <name evidence="1" type="ORF">AN2V17_35930</name>
</gene>